<name>A0AAF0UIM0_SOLVR</name>
<accession>A0AAF0UIM0</accession>
<dbReference type="EMBL" id="CP133620">
    <property type="protein sequence ID" value="WMV46296.1"/>
    <property type="molecule type" value="Genomic_DNA"/>
</dbReference>
<evidence type="ECO:0000313" key="1">
    <source>
        <dbReference type="EMBL" id="WMV46296.1"/>
    </source>
</evidence>
<reference evidence="1" key="1">
    <citation type="submission" date="2023-08" db="EMBL/GenBank/DDBJ databases">
        <title>A de novo genome assembly of Solanum verrucosum Schlechtendal, a Mexican diploid species geographically isolated from the other diploid A-genome species in potato relatives.</title>
        <authorList>
            <person name="Hosaka K."/>
        </authorList>
    </citation>
    <scope>NUCLEOTIDE SEQUENCE</scope>
    <source>
        <tissue evidence="1">Young leaves</tissue>
    </source>
</reference>
<dbReference type="Proteomes" id="UP001234989">
    <property type="component" value="Chromosome 9"/>
</dbReference>
<gene>
    <name evidence="1" type="ORF">MTR67_039681</name>
</gene>
<organism evidence="1 2">
    <name type="scientific">Solanum verrucosum</name>
    <dbReference type="NCBI Taxonomy" id="315347"/>
    <lineage>
        <taxon>Eukaryota</taxon>
        <taxon>Viridiplantae</taxon>
        <taxon>Streptophyta</taxon>
        <taxon>Embryophyta</taxon>
        <taxon>Tracheophyta</taxon>
        <taxon>Spermatophyta</taxon>
        <taxon>Magnoliopsida</taxon>
        <taxon>eudicotyledons</taxon>
        <taxon>Gunneridae</taxon>
        <taxon>Pentapetalae</taxon>
        <taxon>asterids</taxon>
        <taxon>lamiids</taxon>
        <taxon>Solanales</taxon>
        <taxon>Solanaceae</taxon>
        <taxon>Solanoideae</taxon>
        <taxon>Solaneae</taxon>
        <taxon>Solanum</taxon>
    </lineage>
</organism>
<protein>
    <submittedName>
        <fullName evidence="1">Uncharacterized protein</fullName>
    </submittedName>
</protein>
<proteinExistence type="predicted"/>
<dbReference type="AlphaFoldDB" id="A0AAF0UIM0"/>
<keyword evidence="2" id="KW-1185">Reference proteome</keyword>
<sequence length="104" mass="11239">MGSGVTSDTLIGIGYHVLVHKQFGNPQKASLALGKKDEEISSTRMMIDYGFLVKITVPSPGKPYFELQSLCECLAPSLVGHNLAQHPDGLKELIIGDLSLGMHF</sequence>
<evidence type="ECO:0000313" key="2">
    <source>
        <dbReference type="Proteomes" id="UP001234989"/>
    </source>
</evidence>